<dbReference type="GO" id="GO:0004672">
    <property type="term" value="F:protein kinase activity"/>
    <property type="evidence" value="ECO:0007669"/>
    <property type="project" value="InterPro"/>
</dbReference>
<dbReference type="SUPFAM" id="SSF56112">
    <property type="entry name" value="Protein kinase-like (PK-like)"/>
    <property type="match status" value="1"/>
</dbReference>
<dbReference type="InterPro" id="IPR000719">
    <property type="entry name" value="Prot_kinase_dom"/>
</dbReference>
<name>A0A0C3D1S4_OIDMZ</name>
<reference evidence="3" key="2">
    <citation type="submission" date="2015-01" db="EMBL/GenBank/DDBJ databases">
        <title>Evolutionary Origins and Diversification of the Mycorrhizal Mutualists.</title>
        <authorList>
            <consortium name="DOE Joint Genome Institute"/>
            <consortium name="Mycorrhizal Genomics Consortium"/>
            <person name="Kohler A."/>
            <person name="Kuo A."/>
            <person name="Nagy L.G."/>
            <person name="Floudas D."/>
            <person name="Copeland A."/>
            <person name="Barry K.W."/>
            <person name="Cichocki N."/>
            <person name="Veneault-Fourrey C."/>
            <person name="LaButti K."/>
            <person name="Lindquist E.A."/>
            <person name="Lipzen A."/>
            <person name="Lundell T."/>
            <person name="Morin E."/>
            <person name="Murat C."/>
            <person name="Riley R."/>
            <person name="Ohm R."/>
            <person name="Sun H."/>
            <person name="Tunlid A."/>
            <person name="Henrissat B."/>
            <person name="Grigoriev I.V."/>
            <person name="Hibbett D.S."/>
            <person name="Martin F."/>
        </authorList>
    </citation>
    <scope>NUCLEOTIDE SEQUENCE [LARGE SCALE GENOMIC DNA]</scope>
    <source>
        <strain evidence="3">Zn</strain>
    </source>
</reference>
<dbReference type="Pfam" id="PF06985">
    <property type="entry name" value="HET"/>
    <property type="match status" value="1"/>
</dbReference>
<evidence type="ECO:0000313" key="3">
    <source>
        <dbReference type="Proteomes" id="UP000054321"/>
    </source>
</evidence>
<dbReference type="EMBL" id="KN832872">
    <property type="protein sequence ID" value="KIN05179.1"/>
    <property type="molecule type" value="Genomic_DNA"/>
</dbReference>
<dbReference type="HOGENOM" id="CLU_002639_7_0_1"/>
<dbReference type="Gene3D" id="1.10.510.10">
    <property type="entry name" value="Transferase(Phosphotransferase) domain 1"/>
    <property type="match status" value="1"/>
</dbReference>
<sequence length="1121" mass="128360">MAPKEDRDPFDLTDEFSPPREYLSDRIVIKYEQSKFDSENKKFLPEGCINDLVTLEAIMKEIREVNMLEPEDLILREGTPKKKIVDFARGRGMKLFAISVVSSLCGNELVRAMSQFMVVDFSDKSLPVEEEEEDGSKDPFFRDTKSSPWSKTRIHVFCQEQWRFLAPVFTQHNFKVDLKAGHILPFIEKGTLVREGAFGQVFQVEIHPAHQEDPFPNPTVTAGLVKDIIEQLRGMAEALEKLHGYRGQYHYRHGDIKPQNILNFPDSNPARIGIFKISDLGSAKHHSVATRLRERTGDKAFATTQYQPPESITNKLSARSRLYDIWSMGCVILEFMVWLLYGYEQLQEFKARIKGTLEEPCSFFVIEQKDTAASLVAHIHPAVQACLVSMSEDPECMGDSALGDLLDIVKRRLLVVKLPQHSESFIGTTDSVSITNTDARSYANQPFGRHRSSAEGFRQALDDILKGKKASNEHYWFTGHRRDNMRLHRVLSDDWSYPVDNDFASSLLADMGTSVQPATGTRCSRLCSKCERMNFFVPRFRIEDTWQELESNRSTCDFCRMRWNISKHLNQTDYPSVSFERTDSVLRMNDDILPVLSICKSQGKHNLILTIERMLGLTTTTPIQIGFPQLSEAGSESHFKIMRQWLKNCDNNHQKFKCQPLGQPRKAFLPTRLIDVGYIESETIRLYETQPADSVKYIALSHPWGKNPPYFCTLRKNVEQHAKGIKTTDLTSTFKDAVQTTRQLGIQYLWIDSICIIQGPDGDFEQEAKHMEEIFSSAYCVLAASSAEGQTDGFLNKRAGRDFVTFEHDDQPPFYVCCFMDNFNQHVLQGPLNKRGWVMQERVMSHRTIYFTAKQTYWECGEGVRCETLTKMDNKLASFLGDPNFPEKITSRWTSRGERIYFYQNLYKQYSRLAFTRWEDRPIAIAGLERRLMYDLKTRGGFGIFDDGQSLLRRSLLWQRGSDETTLRKIVFPPERKITVPTWSWMAYQGGIDFLELPLGGVNWARGVNSLQVHGVSDIFHTIDQTGSIELRASVREFNIQSAGAAEFRIIYDIPKTEGQPLKCVVMGRGKEEGNPADARHYVLFITPKGGNVYERVGVGFMPGKFIELKASEHPRLVTIR</sequence>
<protein>
    <recommendedName>
        <fullName evidence="1">Protein kinase domain-containing protein</fullName>
    </recommendedName>
</protein>
<dbReference type="PANTHER" id="PTHR33112">
    <property type="entry name" value="DOMAIN PROTEIN, PUTATIVE-RELATED"/>
    <property type="match status" value="1"/>
</dbReference>
<dbReference type="Pfam" id="PF00069">
    <property type="entry name" value="Pkinase"/>
    <property type="match status" value="1"/>
</dbReference>
<feature type="domain" description="Protein kinase" evidence="1">
    <location>
        <begin position="1"/>
        <end position="477"/>
    </location>
</feature>
<dbReference type="InParanoid" id="A0A0C3D1S4"/>
<dbReference type="Proteomes" id="UP000054321">
    <property type="component" value="Unassembled WGS sequence"/>
</dbReference>
<dbReference type="InterPro" id="IPR010730">
    <property type="entry name" value="HET"/>
</dbReference>
<accession>A0A0C3D1S4</accession>
<dbReference type="OrthoDB" id="4062651at2759"/>
<reference evidence="2 3" key="1">
    <citation type="submission" date="2014-04" db="EMBL/GenBank/DDBJ databases">
        <authorList>
            <consortium name="DOE Joint Genome Institute"/>
            <person name="Kuo A."/>
            <person name="Martino E."/>
            <person name="Perotto S."/>
            <person name="Kohler A."/>
            <person name="Nagy L.G."/>
            <person name="Floudas D."/>
            <person name="Copeland A."/>
            <person name="Barry K.W."/>
            <person name="Cichocki N."/>
            <person name="Veneault-Fourrey C."/>
            <person name="LaButti K."/>
            <person name="Lindquist E.A."/>
            <person name="Lipzen A."/>
            <person name="Lundell T."/>
            <person name="Morin E."/>
            <person name="Murat C."/>
            <person name="Sun H."/>
            <person name="Tunlid A."/>
            <person name="Henrissat B."/>
            <person name="Grigoriev I.V."/>
            <person name="Hibbett D.S."/>
            <person name="Martin F."/>
            <person name="Nordberg H.P."/>
            <person name="Cantor M.N."/>
            <person name="Hua S.X."/>
        </authorList>
    </citation>
    <scope>NUCLEOTIDE SEQUENCE [LARGE SCALE GENOMIC DNA]</scope>
    <source>
        <strain evidence="2 3">Zn</strain>
    </source>
</reference>
<dbReference type="AlphaFoldDB" id="A0A0C3D1S4"/>
<dbReference type="PROSITE" id="PS50011">
    <property type="entry name" value="PROTEIN_KINASE_DOM"/>
    <property type="match status" value="1"/>
</dbReference>
<dbReference type="GO" id="GO:0005524">
    <property type="term" value="F:ATP binding"/>
    <property type="evidence" value="ECO:0007669"/>
    <property type="project" value="InterPro"/>
</dbReference>
<evidence type="ECO:0000259" key="1">
    <source>
        <dbReference type="PROSITE" id="PS50011"/>
    </source>
</evidence>
<dbReference type="SMART" id="SM00220">
    <property type="entry name" value="S_TKc"/>
    <property type="match status" value="1"/>
</dbReference>
<keyword evidence="3" id="KW-1185">Reference proteome</keyword>
<dbReference type="PANTHER" id="PTHR33112:SF10">
    <property type="entry name" value="TOL"/>
    <property type="match status" value="1"/>
</dbReference>
<dbReference type="InterPro" id="IPR011009">
    <property type="entry name" value="Kinase-like_dom_sf"/>
</dbReference>
<proteinExistence type="predicted"/>
<organism evidence="2 3">
    <name type="scientific">Oidiodendron maius (strain Zn)</name>
    <dbReference type="NCBI Taxonomy" id="913774"/>
    <lineage>
        <taxon>Eukaryota</taxon>
        <taxon>Fungi</taxon>
        <taxon>Dikarya</taxon>
        <taxon>Ascomycota</taxon>
        <taxon>Pezizomycotina</taxon>
        <taxon>Leotiomycetes</taxon>
        <taxon>Leotiomycetes incertae sedis</taxon>
        <taxon>Myxotrichaceae</taxon>
        <taxon>Oidiodendron</taxon>
    </lineage>
</organism>
<evidence type="ECO:0000313" key="2">
    <source>
        <dbReference type="EMBL" id="KIN05179.1"/>
    </source>
</evidence>
<dbReference type="STRING" id="913774.A0A0C3D1S4"/>
<gene>
    <name evidence="2" type="ORF">OIDMADRAFT_116151</name>
</gene>